<dbReference type="InterPro" id="IPR007110">
    <property type="entry name" value="Ig-like_dom"/>
</dbReference>
<feature type="signal peptide" evidence="15">
    <location>
        <begin position="1"/>
        <end position="16"/>
    </location>
</feature>
<proteinExistence type="predicted"/>
<dbReference type="PANTHER" id="PTHR47734">
    <property type="entry name" value="T-CELL IMMUNORECEPTOR WITH IG AND ITIM DOMAINS PROTEIN, TIGIT"/>
    <property type="match status" value="1"/>
</dbReference>
<evidence type="ECO:0000256" key="9">
    <source>
        <dbReference type="ARBA" id="ARBA00023319"/>
    </source>
</evidence>
<dbReference type="Ensembl" id="ENSNGAT00000023712.1">
    <property type="protein sequence ID" value="ENSNGAP00000018070.1"/>
    <property type="gene ID" value="ENSNGAG00000018308.1"/>
</dbReference>
<evidence type="ECO:0000256" key="2">
    <source>
        <dbReference type="ARBA" id="ARBA00022475"/>
    </source>
</evidence>
<dbReference type="OMA" id="TSTWFQI"/>
<evidence type="ECO:0000256" key="8">
    <source>
        <dbReference type="ARBA" id="ARBA00023180"/>
    </source>
</evidence>
<dbReference type="GO" id="GO:0050868">
    <property type="term" value="P:negative regulation of T cell activation"/>
    <property type="evidence" value="ECO:0007669"/>
    <property type="project" value="Ensembl"/>
</dbReference>
<comment type="subcellular location">
    <subcellularLocation>
        <location evidence="1">Cell membrane</location>
        <topology evidence="1">Single-pass type I membrane protein</topology>
    </subcellularLocation>
</comment>
<feature type="chain" id="PRO_5034336684" description="T-cell immunoreceptor with Ig and ITIM domains" evidence="15">
    <location>
        <begin position="17"/>
        <end position="241"/>
    </location>
</feature>
<dbReference type="GO" id="GO:0042802">
    <property type="term" value="F:identical protein binding"/>
    <property type="evidence" value="ECO:0007669"/>
    <property type="project" value="Ensembl"/>
</dbReference>
<feature type="transmembrane region" description="Helical" evidence="14">
    <location>
        <begin position="137"/>
        <end position="161"/>
    </location>
</feature>
<keyword evidence="9" id="KW-0393">Immunoglobulin domain</keyword>
<keyword evidence="5 14" id="KW-1133">Transmembrane helix</keyword>
<dbReference type="GO" id="GO:0045953">
    <property type="term" value="P:negative regulation of natural killer cell mediated cytotoxicity"/>
    <property type="evidence" value="ECO:0007669"/>
    <property type="project" value="Ensembl"/>
</dbReference>
<name>A0A8C6RHZ8_NANGA</name>
<protein>
    <recommendedName>
        <fullName evidence="12">T-cell immunoreceptor with Ig and ITIM domains</fullName>
    </recommendedName>
    <alternativeName>
        <fullName evidence="13">V-set and transmembrane domain-containing protein 3</fullName>
    </alternativeName>
</protein>
<keyword evidence="3 14" id="KW-0812">Transmembrane</keyword>
<dbReference type="GO" id="GO:0032733">
    <property type="term" value="P:positive regulation of interleukin-10 production"/>
    <property type="evidence" value="ECO:0007669"/>
    <property type="project" value="Ensembl"/>
</dbReference>
<dbReference type="InterPro" id="IPR003599">
    <property type="entry name" value="Ig_sub"/>
</dbReference>
<evidence type="ECO:0000256" key="10">
    <source>
        <dbReference type="ARBA" id="ARBA00059118"/>
    </source>
</evidence>
<dbReference type="Pfam" id="PF07686">
    <property type="entry name" value="V-set"/>
    <property type="match status" value="1"/>
</dbReference>
<dbReference type="PANTHER" id="PTHR47734:SF1">
    <property type="entry name" value="T-CELL IMMUNORECEPTOR WITH IG AND ITIM DOMAINS"/>
    <property type="match status" value="1"/>
</dbReference>
<evidence type="ECO:0000256" key="7">
    <source>
        <dbReference type="ARBA" id="ARBA00023157"/>
    </source>
</evidence>
<dbReference type="InterPro" id="IPR013783">
    <property type="entry name" value="Ig-like_fold"/>
</dbReference>
<dbReference type="InterPro" id="IPR036179">
    <property type="entry name" value="Ig-like_dom_sf"/>
</dbReference>
<evidence type="ECO:0000259" key="16">
    <source>
        <dbReference type="PROSITE" id="PS50835"/>
    </source>
</evidence>
<comment type="subunit">
    <text evidence="11">Homodimer in cis; binds with high affinity to PVR, forming a heterotetrameric assembly of two TIGIT and two PVR molecules. Binds with lower affinity to NECTIN2 and NECTIN3. Interacts with GRB2. Interacts with NECTIN4.</text>
</comment>
<evidence type="ECO:0000256" key="14">
    <source>
        <dbReference type="SAM" id="Phobius"/>
    </source>
</evidence>
<accession>A0A8C6RHZ8</accession>
<evidence type="ECO:0000313" key="18">
    <source>
        <dbReference type="Proteomes" id="UP000694381"/>
    </source>
</evidence>
<evidence type="ECO:0000256" key="5">
    <source>
        <dbReference type="ARBA" id="ARBA00022989"/>
    </source>
</evidence>
<dbReference type="SMART" id="SM00409">
    <property type="entry name" value="IG"/>
    <property type="match status" value="1"/>
</dbReference>
<keyword evidence="2" id="KW-1003">Cell membrane</keyword>
<evidence type="ECO:0000256" key="12">
    <source>
        <dbReference type="ARBA" id="ARBA00068460"/>
    </source>
</evidence>
<reference evidence="17" key="2">
    <citation type="submission" date="2025-09" db="UniProtKB">
        <authorList>
            <consortium name="Ensembl"/>
        </authorList>
    </citation>
    <scope>IDENTIFICATION</scope>
</reference>
<evidence type="ECO:0000313" key="17">
    <source>
        <dbReference type="Ensembl" id="ENSNGAP00000018070.1"/>
    </source>
</evidence>
<dbReference type="GO" id="GO:0038023">
    <property type="term" value="F:signaling receptor activity"/>
    <property type="evidence" value="ECO:0007669"/>
    <property type="project" value="Ensembl"/>
</dbReference>
<evidence type="ECO:0000256" key="11">
    <source>
        <dbReference type="ARBA" id="ARBA00062443"/>
    </source>
</evidence>
<dbReference type="GO" id="GO:0005886">
    <property type="term" value="C:plasma membrane"/>
    <property type="evidence" value="ECO:0007669"/>
    <property type="project" value="UniProtKB-SubCell"/>
</dbReference>
<evidence type="ECO:0000256" key="13">
    <source>
        <dbReference type="ARBA" id="ARBA00079912"/>
    </source>
</evidence>
<keyword evidence="4 15" id="KW-0732">Signal</keyword>
<comment type="function">
    <text evidence="10">Inhibitory receptor that plays a role in the modulation of immune responses. Suppresses T-cell activation by promoting the generation of mature immunoregulatory dendritic cells. Upon binding to its ligands PVR/CD155 or NECTIN2/CD112, which are expressed on antigen-presenting cells, sends inhibitory signals to the T-cell or NK cell. Mechanistically, interaction with ligand leads to phosphorylation of the cytoplasmic tail by Src family tyrosine kinases such as FYN or LCK, allowing subsequent binding to adapter GRB2 and SHIP1/INPP5D. In turn, inhibits PI3K and MAPK signaling cascades. In addition, associates with beta-arrestin-2/ARRB2 to recruit SHIP1/INPP5D that suppresses autoubiquitination of TRAF6 and subsequently inhibits NF-kappa-B signaling pathway. Also acts as a receptor for NECTIN4 to inhibit NK cell cytotoxicity.</text>
</comment>
<keyword evidence="18" id="KW-1185">Reference proteome</keyword>
<gene>
    <name evidence="17" type="primary">Tigit</name>
</gene>
<dbReference type="GO" id="GO:0032695">
    <property type="term" value="P:negative regulation of interleukin-12 production"/>
    <property type="evidence" value="ECO:0007669"/>
    <property type="project" value="Ensembl"/>
</dbReference>
<dbReference type="FunFam" id="2.60.40.10:FF:001182">
    <property type="entry name" value="T-cell immunoreceptor with Ig and ITIM domains"/>
    <property type="match status" value="1"/>
</dbReference>
<dbReference type="GO" id="GO:0042267">
    <property type="term" value="P:natural killer cell mediated cytotoxicity"/>
    <property type="evidence" value="ECO:0007669"/>
    <property type="project" value="Ensembl"/>
</dbReference>
<dbReference type="GeneTree" id="ENSGT00390000012671"/>
<dbReference type="SUPFAM" id="SSF48726">
    <property type="entry name" value="Immunoglobulin"/>
    <property type="match status" value="1"/>
</dbReference>
<dbReference type="AlphaFoldDB" id="A0A8C6RHZ8"/>
<evidence type="ECO:0000256" key="15">
    <source>
        <dbReference type="SAM" id="SignalP"/>
    </source>
</evidence>
<keyword evidence="8" id="KW-0325">Glycoprotein</keyword>
<organism evidence="17 18">
    <name type="scientific">Nannospalax galili</name>
    <name type="common">Northern Israeli blind subterranean mole rat</name>
    <name type="synonym">Spalax galili</name>
    <dbReference type="NCBI Taxonomy" id="1026970"/>
    <lineage>
        <taxon>Eukaryota</taxon>
        <taxon>Metazoa</taxon>
        <taxon>Chordata</taxon>
        <taxon>Craniata</taxon>
        <taxon>Vertebrata</taxon>
        <taxon>Euteleostomi</taxon>
        <taxon>Mammalia</taxon>
        <taxon>Eutheria</taxon>
        <taxon>Euarchontoglires</taxon>
        <taxon>Glires</taxon>
        <taxon>Rodentia</taxon>
        <taxon>Myomorpha</taxon>
        <taxon>Muroidea</taxon>
        <taxon>Spalacidae</taxon>
        <taxon>Spalacinae</taxon>
        <taxon>Nannospalax</taxon>
    </lineage>
</organism>
<dbReference type="InterPro" id="IPR013106">
    <property type="entry name" value="Ig_V-set"/>
</dbReference>
<evidence type="ECO:0000256" key="4">
    <source>
        <dbReference type="ARBA" id="ARBA00022729"/>
    </source>
</evidence>
<dbReference type="Proteomes" id="UP000694381">
    <property type="component" value="Unassembled WGS sequence"/>
</dbReference>
<dbReference type="InterPro" id="IPR042948">
    <property type="entry name" value="TIGIT"/>
</dbReference>
<dbReference type="GO" id="GO:0009986">
    <property type="term" value="C:cell surface"/>
    <property type="evidence" value="ECO:0007669"/>
    <property type="project" value="Ensembl"/>
</dbReference>
<evidence type="ECO:0000256" key="3">
    <source>
        <dbReference type="ARBA" id="ARBA00022692"/>
    </source>
</evidence>
<evidence type="ECO:0000256" key="1">
    <source>
        <dbReference type="ARBA" id="ARBA00004251"/>
    </source>
</evidence>
<sequence>MHGWLLLIWVQGLKQAALFAAGATAGTVVTKGNVSAVEGGSVILQCNFSSTTAEVTQVNWEQRDQPLAIYNADLGWHVSSVFSDRVVPGPSLGLTFQSLALNDTGEYICIYHTYPDGIYNGKIFLHVQGRSAKQFQIAFVGAMAAVLGVICSAVAGVVILARKKKSRRIHTVESDLGRMAAELKEWSLSIPSSPGSPDQTEAAPAGLCGECDGDDCAEPHDYFNVLSYRSLGSISFLVETD</sequence>
<keyword evidence="6 14" id="KW-0472">Membrane</keyword>
<dbReference type="GO" id="GO:0005102">
    <property type="term" value="F:signaling receptor binding"/>
    <property type="evidence" value="ECO:0007669"/>
    <property type="project" value="Ensembl"/>
</dbReference>
<keyword evidence="7" id="KW-1015">Disulfide bond</keyword>
<reference evidence="17" key="1">
    <citation type="submission" date="2025-08" db="UniProtKB">
        <authorList>
            <consortium name="Ensembl"/>
        </authorList>
    </citation>
    <scope>IDENTIFICATION</scope>
</reference>
<dbReference type="Gene3D" id="2.60.40.10">
    <property type="entry name" value="Immunoglobulins"/>
    <property type="match status" value="1"/>
</dbReference>
<evidence type="ECO:0000256" key="6">
    <source>
        <dbReference type="ARBA" id="ARBA00023136"/>
    </source>
</evidence>
<feature type="domain" description="Ig-like" evidence="16">
    <location>
        <begin position="25"/>
        <end position="109"/>
    </location>
</feature>
<dbReference type="PROSITE" id="PS50835">
    <property type="entry name" value="IG_LIKE"/>
    <property type="match status" value="1"/>
</dbReference>